<accession>A0A2U3I567</accession>
<feature type="transmembrane region" description="Helical" evidence="6">
    <location>
        <begin position="259"/>
        <end position="276"/>
    </location>
</feature>
<proteinExistence type="predicted"/>
<feature type="transmembrane region" description="Helical" evidence="6">
    <location>
        <begin position="141"/>
        <end position="159"/>
    </location>
</feature>
<dbReference type="InterPro" id="IPR000620">
    <property type="entry name" value="EamA_dom"/>
</dbReference>
<dbReference type="EMBL" id="OGTP01000007">
    <property type="protein sequence ID" value="SPB15267.1"/>
    <property type="molecule type" value="Genomic_DNA"/>
</dbReference>
<evidence type="ECO:0000256" key="2">
    <source>
        <dbReference type="ARBA" id="ARBA00022475"/>
    </source>
</evidence>
<dbReference type="AlphaFoldDB" id="A0A2U3I567"/>
<evidence type="ECO:0000256" key="1">
    <source>
        <dbReference type="ARBA" id="ARBA00004651"/>
    </source>
</evidence>
<evidence type="ECO:0000256" key="5">
    <source>
        <dbReference type="ARBA" id="ARBA00023136"/>
    </source>
</evidence>
<evidence type="ECO:0000313" key="8">
    <source>
        <dbReference type="EMBL" id="SPB15267.1"/>
    </source>
</evidence>
<evidence type="ECO:0000256" key="6">
    <source>
        <dbReference type="SAM" id="Phobius"/>
    </source>
</evidence>
<evidence type="ECO:0000256" key="3">
    <source>
        <dbReference type="ARBA" id="ARBA00022692"/>
    </source>
</evidence>
<dbReference type="Proteomes" id="UP000238169">
    <property type="component" value="Unassembled WGS sequence"/>
</dbReference>
<feature type="transmembrane region" description="Helical" evidence="6">
    <location>
        <begin position="282"/>
        <end position="299"/>
    </location>
</feature>
<feature type="transmembrane region" description="Helical" evidence="6">
    <location>
        <begin position="225"/>
        <end position="247"/>
    </location>
</feature>
<feature type="transmembrane region" description="Helical" evidence="6">
    <location>
        <begin position="165"/>
        <end position="183"/>
    </location>
</feature>
<gene>
    <name evidence="8" type="ORF">NOV72_02493</name>
</gene>
<feature type="transmembrane region" description="Helical" evidence="6">
    <location>
        <begin position="195"/>
        <end position="219"/>
    </location>
</feature>
<dbReference type="GO" id="GO:0005886">
    <property type="term" value="C:plasma membrane"/>
    <property type="evidence" value="ECO:0007669"/>
    <property type="project" value="UniProtKB-SubCell"/>
</dbReference>
<dbReference type="Pfam" id="PF00892">
    <property type="entry name" value="EamA"/>
    <property type="match status" value="2"/>
</dbReference>
<organism evidence="8 9">
    <name type="scientific">Caballeronia novacaledonica</name>
    <dbReference type="NCBI Taxonomy" id="1544861"/>
    <lineage>
        <taxon>Bacteria</taxon>
        <taxon>Pseudomonadati</taxon>
        <taxon>Pseudomonadota</taxon>
        <taxon>Betaproteobacteria</taxon>
        <taxon>Burkholderiales</taxon>
        <taxon>Burkholderiaceae</taxon>
        <taxon>Caballeronia</taxon>
    </lineage>
</organism>
<feature type="transmembrane region" description="Helical" evidence="6">
    <location>
        <begin position="52"/>
        <end position="74"/>
    </location>
</feature>
<feature type="transmembrane region" description="Helical" evidence="6">
    <location>
        <begin position="86"/>
        <end position="108"/>
    </location>
</feature>
<keyword evidence="9" id="KW-1185">Reference proteome</keyword>
<feature type="transmembrane region" description="Helical" evidence="6">
    <location>
        <begin position="114"/>
        <end position="134"/>
    </location>
</feature>
<name>A0A2U3I567_9BURK</name>
<dbReference type="PANTHER" id="PTHR42920">
    <property type="entry name" value="OS03G0707200 PROTEIN-RELATED"/>
    <property type="match status" value="1"/>
</dbReference>
<dbReference type="SUPFAM" id="SSF103481">
    <property type="entry name" value="Multidrug resistance efflux transporter EmrE"/>
    <property type="match status" value="2"/>
</dbReference>
<evidence type="ECO:0000259" key="7">
    <source>
        <dbReference type="Pfam" id="PF00892"/>
    </source>
</evidence>
<protein>
    <submittedName>
        <fullName evidence="8">Membrane protein</fullName>
    </submittedName>
</protein>
<sequence length="366" mass="38625">MSPTLKFGAHSTIFLMQNRFTAILTALAAAALFGATTPIAKALLGPMPPFMVAGLFYLGSGVGLGAILLGRAFVRATNPGLHARDIAWLLGAIVFGGVAGPALLMLGLTSTPAATSSLLLNLEGVLTAAIAWIVFRENVDFSVFLGMAAIVAGGVVLAWEPGATHATAGALLIALACLCWAIDNNLTRKISTADAVVIACAKGLVAGATNLGIAFAMGARLPAPHIVIGAMTTGFGGYGVSLVLFVIALRGLGTARTGAYFSVGPVFGVALSLAMWPQAPGASFWIAAALMTLGVWLHVRERHEHKHTHERLEHTHRHVHDEHHRHVHDFPYSGDEPHTHPHEHLPITHSHAHFPDVHHRHAHKRG</sequence>
<comment type="subcellular location">
    <subcellularLocation>
        <location evidence="1">Cell membrane</location>
        <topology evidence="1">Multi-pass membrane protein</topology>
    </subcellularLocation>
</comment>
<keyword evidence="2" id="KW-1003">Cell membrane</keyword>
<dbReference type="InterPro" id="IPR037185">
    <property type="entry name" value="EmrE-like"/>
</dbReference>
<evidence type="ECO:0000313" key="9">
    <source>
        <dbReference type="Proteomes" id="UP000238169"/>
    </source>
</evidence>
<keyword evidence="3 6" id="KW-0812">Transmembrane</keyword>
<reference evidence="9" key="1">
    <citation type="submission" date="2018-01" db="EMBL/GenBank/DDBJ databases">
        <authorList>
            <person name="Peeters C."/>
        </authorList>
    </citation>
    <scope>NUCLEOTIDE SEQUENCE [LARGE SCALE GENOMIC DNA]</scope>
</reference>
<feature type="domain" description="EamA" evidence="7">
    <location>
        <begin position="22"/>
        <end position="157"/>
    </location>
</feature>
<keyword evidence="5 6" id="KW-0472">Membrane</keyword>
<dbReference type="InterPro" id="IPR051258">
    <property type="entry name" value="Diverse_Substrate_Transporter"/>
</dbReference>
<evidence type="ECO:0000256" key="4">
    <source>
        <dbReference type="ARBA" id="ARBA00022989"/>
    </source>
</evidence>
<dbReference type="PANTHER" id="PTHR42920:SF11">
    <property type="entry name" value="INNER MEMBRANE PROTEIN YTFF"/>
    <property type="match status" value="1"/>
</dbReference>
<feature type="domain" description="EamA" evidence="7">
    <location>
        <begin position="168"/>
        <end position="297"/>
    </location>
</feature>
<keyword evidence="4 6" id="KW-1133">Transmembrane helix</keyword>